<dbReference type="GO" id="GO:0005524">
    <property type="term" value="F:ATP binding"/>
    <property type="evidence" value="ECO:0007669"/>
    <property type="project" value="InterPro"/>
</dbReference>
<reference evidence="2 3" key="1">
    <citation type="submission" date="2015-08" db="EMBL/GenBank/DDBJ databases">
        <title>Draft Genome Sequence of Bacillus vietnamensis UCD-SED5.</title>
        <authorList>
            <person name="Lee R.D."/>
            <person name="Jospin G."/>
            <person name="Lang J.M."/>
            <person name="Coil D.A."/>
            <person name="Eisen J.A."/>
        </authorList>
    </citation>
    <scope>NUCLEOTIDE SEQUENCE [LARGE SCALE GENOMIC DNA]</scope>
    <source>
        <strain evidence="2 3">UCD-SED5</strain>
    </source>
</reference>
<dbReference type="PANTHER" id="PTHR10285">
    <property type="entry name" value="URIDINE KINASE"/>
    <property type="match status" value="1"/>
</dbReference>
<dbReference type="Gene3D" id="3.40.50.300">
    <property type="entry name" value="P-loop containing nucleotide triphosphate hydrolases"/>
    <property type="match status" value="1"/>
</dbReference>
<comment type="caution">
    <text evidence="2">The sequence shown here is derived from an EMBL/GenBank/DDBJ whole genome shotgun (WGS) entry which is preliminary data.</text>
</comment>
<keyword evidence="2" id="KW-0418">Kinase</keyword>
<dbReference type="PATRIC" id="fig|218284.4.peg.2836"/>
<dbReference type="OrthoDB" id="1420794at2"/>
<protein>
    <submittedName>
        <fullName evidence="2">Uridine kinase</fullName>
    </submittedName>
</protein>
<evidence type="ECO:0000259" key="1">
    <source>
        <dbReference type="Pfam" id="PF00485"/>
    </source>
</evidence>
<proteinExistence type="predicted"/>
<dbReference type="InterPro" id="IPR027417">
    <property type="entry name" value="P-loop_NTPase"/>
</dbReference>
<gene>
    <name evidence="2" type="ORF">AM506_06695</name>
</gene>
<dbReference type="Pfam" id="PF00485">
    <property type="entry name" value="PRK"/>
    <property type="match status" value="1"/>
</dbReference>
<sequence length="199" mass="23927">MMETFLTQYHKRCSKHRPFIIGIDGLGGSGKTTLAEALKKEINYNTSILHLDDYIVEKSRRYGTGNKEWHEYYALQWDISSLTSSLFQKLHHNHEIILPFYDSSTDTIVQKDFHYNQDTIILIEGVFLQRKEWRDFFDFMIFIDCSKEVRSERVLGRDVYLGDYRARLDKYKRRYWLAEEHYIRHENPAGQADYIKRIR</sequence>
<organism evidence="2 3">
    <name type="scientific">Rossellomorea vietnamensis</name>
    <dbReference type="NCBI Taxonomy" id="218284"/>
    <lineage>
        <taxon>Bacteria</taxon>
        <taxon>Bacillati</taxon>
        <taxon>Bacillota</taxon>
        <taxon>Bacilli</taxon>
        <taxon>Bacillales</taxon>
        <taxon>Bacillaceae</taxon>
        <taxon>Rossellomorea</taxon>
    </lineage>
</organism>
<name>A0A0P6WGP3_9BACI</name>
<feature type="domain" description="Phosphoribulokinase/uridine kinase" evidence="1">
    <location>
        <begin position="20"/>
        <end position="159"/>
    </location>
</feature>
<dbReference type="AlphaFoldDB" id="A0A0P6WGP3"/>
<dbReference type="SUPFAM" id="SSF52540">
    <property type="entry name" value="P-loop containing nucleoside triphosphate hydrolases"/>
    <property type="match status" value="1"/>
</dbReference>
<dbReference type="GO" id="GO:0016301">
    <property type="term" value="F:kinase activity"/>
    <property type="evidence" value="ECO:0007669"/>
    <property type="project" value="UniProtKB-KW"/>
</dbReference>
<dbReference type="Proteomes" id="UP000050398">
    <property type="component" value="Unassembled WGS sequence"/>
</dbReference>
<keyword evidence="2" id="KW-0808">Transferase</keyword>
<evidence type="ECO:0000313" key="3">
    <source>
        <dbReference type="Proteomes" id="UP000050398"/>
    </source>
</evidence>
<dbReference type="InterPro" id="IPR006083">
    <property type="entry name" value="PRK/URK"/>
</dbReference>
<dbReference type="EMBL" id="LIXZ01000004">
    <property type="protein sequence ID" value="KPL60431.1"/>
    <property type="molecule type" value="Genomic_DNA"/>
</dbReference>
<evidence type="ECO:0000313" key="2">
    <source>
        <dbReference type="EMBL" id="KPL60431.1"/>
    </source>
</evidence>
<dbReference type="NCBIfam" id="NF005807">
    <property type="entry name" value="PRK07667.1"/>
    <property type="match status" value="1"/>
</dbReference>
<accession>A0A0P6WGP3</accession>